<sequence length="197" mass="21799">MNIRKTSQGKVFERFTSNVLLFAGPHSPFDNWHPTTIRIGRTEFPTSEHAIFLFGKAMAFGDVASARKALGRDVRPQDAKRLGRLVSPFDPAEWDRISPSLSDFVLFHKFAQDDTMKQYLLATDDAIIAESVAYDRIWGTGVAIDAPGALQANSWPGKNGLGQSLMRVRSILHGAARGDSAGGEHRAKIASWFDHQF</sequence>
<evidence type="ECO:0000313" key="3">
    <source>
        <dbReference type="Proteomes" id="UP000269721"/>
    </source>
</evidence>
<gene>
    <name evidence="2" type="ORF">BDK51DRAFT_38902</name>
</gene>
<dbReference type="CDD" id="cd15457">
    <property type="entry name" value="NADAR"/>
    <property type="match status" value="1"/>
</dbReference>
<feature type="domain" description="NADAR" evidence="1">
    <location>
        <begin position="25"/>
        <end position="172"/>
    </location>
</feature>
<dbReference type="Pfam" id="PF08719">
    <property type="entry name" value="NADAR"/>
    <property type="match status" value="1"/>
</dbReference>
<accession>A0A4V1IQC4</accession>
<dbReference type="NCBIfam" id="TIGR02464">
    <property type="entry name" value="ribofla_fusion"/>
    <property type="match status" value="1"/>
</dbReference>
<dbReference type="InterPro" id="IPR012816">
    <property type="entry name" value="NADAR"/>
</dbReference>
<dbReference type="EMBL" id="KZ998503">
    <property type="protein sequence ID" value="RKO86067.1"/>
    <property type="molecule type" value="Genomic_DNA"/>
</dbReference>
<protein>
    <recommendedName>
        <fullName evidence="1">NADAR domain-containing protein</fullName>
    </recommendedName>
</protein>
<dbReference type="Proteomes" id="UP000269721">
    <property type="component" value="Unassembled WGS sequence"/>
</dbReference>
<proteinExistence type="predicted"/>
<evidence type="ECO:0000313" key="2">
    <source>
        <dbReference type="EMBL" id="RKO86067.1"/>
    </source>
</evidence>
<evidence type="ECO:0000259" key="1">
    <source>
        <dbReference type="Pfam" id="PF08719"/>
    </source>
</evidence>
<keyword evidence="3" id="KW-1185">Reference proteome</keyword>
<dbReference type="Gene3D" id="1.10.357.40">
    <property type="entry name" value="YbiA-like"/>
    <property type="match status" value="1"/>
</dbReference>
<name>A0A4V1IQC4_9FUNG</name>
<reference evidence="3" key="1">
    <citation type="journal article" date="2018" name="Nat. Microbiol.">
        <title>Leveraging single-cell genomics to expand the fungal tree of life.</title>
        <authorList>
            <person name="Ahrendt S.R."/>
            <person name="Quandt C.A."/>
            <person name="Ciobanu D."/>
            <person name="Clum A."/>
            <person name="Salamov A."/>
            <person name="Andreopoulos B."/>
            <person name="Cheng J.F."/>
            <person name="Woyke T."/>
            <person name="Pelin A."/>
            <person name="Henrissat B."/>
            <person name="Reynolds N.K."/>
            <person name="Benny G.L."/>
            <person name="Smith M.E."/>
            <person name="James T.Y."/>
            <person name="Grigoriev I.V."/>
        </authorList>
    </citation>
    <scope>NUCLEOTIDE SEQUENCE [LARGE SCALE GENOMIC DNA]</scope>
</reference>
<dbReference type="OrthoDB" id="206452at2759"/>
<dbReference type="InterPro" id="IPR037238">
    <property type="entry name" value="YbiA-like_sf"/>
</dbReference>
<dbReference type="SUPFAM" id="SSF143990">
    <property type="entry name" value="YbiA-like"/>
    <property type="match status" value="1"/>
</dbReference>
<organism evidence="2 3">
    <name type="scientific">Blyttiomyces helicus</name>
    <dbReference type="NCBI Taxonomy" id="388810"/>
    <lineage>
        <taxon>Eukaryota</taxon>
        <taxon>Fungi</taxon>
        <taxon>Fungi incertae sedis</taxon>
        <taxon>Chytridiomycota</taxon>
        <taxon>Chytridiomycota incertae sedis</taxon>
        <taxon>Chytridiomycetes</taxon>
        <taxon>Chytridiomycetes incertae sedis</taxon>
        <taxon>Blyttiomyces</taxon>
    </lineage>
</organism>
<dbReference type="AlphaFoldDB" id="A0A4V1IQC4"/>